<dbReference type="Proteomes" id="UP000516369">
    <property type="component" value="Chromosome"/>
</dbReference>
<evidence type="ECO:0000313" key="3">
    <source>
        <dbReference type="Proteomes" id="UP000516369"/>
    </source>
</evidence>
<evidence type="ECO:0000259" key="1">
    <source>
        <dbReference type="Pfam" id="PF14229"/>
    </source>
</evidence>
<dbReference type="Gene3D" id="1.10.150.20">
    <property type="entry name" value="5' to 3' exonuclease, C-terminal subdomain"/>
    <property type="match status" value="2"/>
</dbReference>
<dbReference type="InterPro" id="IPR025567">
    <property type="entry name" value="DUF4332"/>
</dbReference>
<dbReference type="KEGG" id="dvn:HQ394_12435"/>
<reference evidence="2 3" key="1">
    <citation type="submission" date="2020-05" db="EMBL/GenBank/DDBJ databases">
        <title>Complete closed genome sequence of Defluviicoccus vanus.</title>
        <authorList>
            <person name="Bessarab I."/>
            <person name="Arumugam K."/>
            <person name="Maszenan A.M."/>
            <person name="Seviour R.J."/>
            <person name="Williams R.B."/>
        </authorList>
    </citation>
    <scope>NUCLEOTIDE SEQUENCE [LARGE SCALE GENOMIC DNA]</scope>
    <source>
        <strain evidence="2 3">Ben 114</strain>
    </source>
</reference>
<sequence>MSYPVEDIEGIGASYSEKLAAVGIKRTDDLLTRCGSARGRAEVSDRSGISEKLLLTWANMADLMRIHGVGSEFSELLEAAGVDTVRELQHRNATNLSEKMQQVNDVKHLTRRVPSLKEVEAWIEQAKQLQPMISRLASILARSCSAATGNGYSATHGSRLGPCALRSGGCGMTKRPNERQFFAAIDWQEEQTWV</sequence>
<protein>
    <submittedName>
        <fullName evidence="2">DUF4332 domain-containing protein</fullName>
    </submittedName>
</protein>
<dbReference type="EMBL" id="CP053923">
    <property type="protein sequence ID" value="QNT69992.1"/>
    <property type="molecule type" value="Genomic_DNA"/>
</dbReference>
<dbReference type="RefSeq" id="WP_190260503.1">
    <property type="nucleotide sequence ID" value="NZ_CP053923.1"/>
</dbReference>
<dbReference type="AlphaFoldDB" id="A0A7H1N2Q6"/>
<feature type="domain" description="DUF4332" evidence="1">
    <location>
        <begin position="9"/>
        <end position="129"/>
    </location>
</feature>
<dbReference type="Pfam" id="PF14229">
    <property type="entry name" value="DUF4332"/>
    <property type="match status" value="1"/>
</dbReference>
<gene>
    <name evidence="2" type="ORF">HQ394_12435</name>
</gene>
<organism evidence="2 3">
    <name type="scientific">Defluviicoccus vanus</name>
    <dbReference type="NCBI Taxonomy" id="111831"/>
    <lineage>
        <taxon>Bacteria</taxon>
        <taxon>Pseudomonadati</taxon>
        <taxon>Pseudomonadota</taxon>
        <taxon>Alphaproteobacteria</taxon>
        <taxon>Rhodospirillales</taxon>
        <taxon>Rhodospirillaceae</taxon>
        <taxon>Defluviicoccus</taxon>
    </lineage>
</organism>
<evidence type="ECO:0000313" key="2">
    <source>
        <dbReference type="EMBL" id="QNT69992.1"/>
    </source>
</evidence>
<accession>A0A7H1N2Q6</accession>
<name>A0A7H1N2Q6_9PROT</name>
<keyword evidence="3" id="KW-1185">Reference proteome</keyword>
<proteinExistence type="predicted"/>